<dbReference type="PROSITE" id="PS00599">
    <property type="entry name" value="AA_TRANSFER_CLASS_2"/>
    <property type="match status" value="1"/>
</dbReference>
<keyword evidence="8 11" id="KW-0012">Acyltransferase</keyword>
<dbReference type="CDD" id="cd06454">
    <property type="entry name" value="KBL_like"/>
    <property type="match status" value="1"/>
</dbReference>
<organism evidence="14 15">
    <name type="scientific">Lasallia pustulata</name>
    <dbReference type="NCBI Taxonomy" id="136370"/>
    <lineage>
        <taxon>Eukaryota</taxon>
        <taxon>Fungi</taxon>
        <taxon>Dikarya</taxon>
        <taxon>Ascomycota</taxon>
        <taxon>Pezizomycotina</taxon>
        <taxon>Lecanoromycetes</taxon>
        <taxon>OSLEUM clade</taxon>
        <taxon>Umbilicariomycetidae</taxon>
        <taxon>Umbilicariales</taxon>
        <taxon>Umbilicariaceae</taxon>
        <taxon>Lasallia</taxon>
    </lineage>
</organism>
<evidence type="ECO:0000256" key="6">
    <source>
        <dbReference type="ARBA" id="ARBA00022898"/>
    </source>
</evidence>
<dbReference type="InterPro" id="IPR015424">
    <property type="entry name" value="PyrdxlP-dep_Trfase"/>
</dbReference>
<dbReference type="InterPro" id="IPR015421">
    <property type="entry name" value="PyrdxlP-dep_Trfase_major"/>
</dbReference>
<evidence type="ECO:0000256" key="7">
    <source>
        <dbReference type="ARBA" id="ARBA00023133"/>
    </source>
</evidence>
<keyword evidence="11" id="KW-0496">Mitochondrion</keyword>
<evidence type="ECO:0000256" key="12">
    <source>
        <dbReference type="SAM" id="MobiDB-lite"/>
    </source>
</evidence>
<dbReference type="GO" id="GO:0006782">
    <property type="term" value="P:protoporphyrinogen IX biosynthetic process"/>
    <property type="evidence" value="ECO:0007669"/>
    <property type="project" value="UniProtKB-UniRule"/>
</dbReference>
<dbReference type="InterPro" id="IPR001917">
    <property type="entry name" value="Aminotrans_II_pyridoxalP_BS"/>
</dbReference>
<dbReference type="Proteomes" id="UP000192927">
    <property type="component" value="Unassembled WGS sequence"/>
</dbReference>
<reference evidence="15" key="1">
    <citation type="submission" date="2017-03" db="EMBL/GenBank/DDBJ databases">
        <authorList>
            <person name="Sharma R."/>
            <person name="Thines M."/>
        </authorList>
    </citation>
    <scope>NUCLEOTIDE SEQUENCE [LARGE SCALE GENOMIC DNA]</scope>
</reference>
<dbReference type="NCBIfam" id="TIGR01821">
    <property type="entry name" value="5aminolev_synth"/>
    <property type="match status" value="1"/>
</dbReference>
<evidence type="ECO:0000313" key="15">
    <source>
        <dbReference type="Proteomes" id="UP000192927"/>
    </source>
</evidence>
<keyword evidence="15" id="KW-1185">Reference proteome</keyword>
<comment type="catalytic activity">
    <reaction evidence="9 11">
        <text>succinyl-CoA + glycine + H(+) = 5-aminolevulinate + CO2 + CoA</text>
        <dbReference type="Rhea" id="RHEA:12921"/>
        <dbReference type="ChEBI" id="CHEBI:15378"/>
        <dbReference type="ChEBI" id="CHEBI:16526"/>
        <dbReference type="ChEBI" id="CHEBI:57287"/>
        <dbReference type="ChEBI" id="CHEBI:57292"/>
        <dbReference type="ChEBI" id="CHEBI:57305"/>
        <dbReference type="ChEBI" id="CHEBI:356416"/>
        <dbReference type="EC" id="2.3.1.37"/>
    </reaction>
</comment>
<sequence>MSNLQVLARRCPVMGKAMAVQSAKGGLPSLGGVFGGARAYGGKAKLHTTRAQRATVDTGILGHREHAPPPPGPKPNTATAQQSSIPGPKPSAPVAAKFDYEGFYNAELDKKHKDKSYRYFNNINRLAQEFPRAHMSAREERVTVWCSNDYLGMGRNPHVLKTMHETLDTYGAGAGGTRNISGHNQHAVGLEGTIAKLHAKEAALVFSSCYVANDATLATLGSKLPGCVILSDSMNHASMIQGIRHSGAKKMVFKHNDVADLEAKLASLPTDVPKIIAFESVYSMCGSIGPIEEICDLADKYGALTFLDEVHAVGMYGPHGAGVAEHLDYEAHVAGKPEGTVMDRIDIITGTLGKAYGCVGGYIAGSTKMVDAIRSLAPGFIFTTSLPPATMAGAKTAIEYQMGYQGDRRLQQLHTRAVKDALADKDIPVIPNPSHIIPVLVGNAELAKRASDMLLEKWGIYVQSINYPTVPVGQERLRITPTPGHVREFREELVQALDGVWNELGIKRTSEWAREGGYIGVGVEGNEAESPLWTDQQLGLREMERELKAGGALGAMEALLEREVHQTASAVSVSAAA</sequence>
<dbReference type="Pfam" id="PF00155">
    <property type="entry name" value="Aminotran_1_2"/>
    <property type="match status" value="1"/>
</dbReference>
<name>A0A1W5DDN4_9LECA</name>
<comment type="pathway">
    <text evidence="3 11">Porphyrin-containing compound metabolism; protoporphyrin-IX biosynthesis; 5-aminolevulinate from glycine: step 1/1.</text>
</comment>
<feature type="compositionally biased region" description="Polar residues" evidence="12">
    <location>
        <begin position="76"/>
        <end position="85"/>
    </location>
</feature>
<dbReference type="AlphaFoldDB" id="A0A1W5DDN4"/>
<evidence type="ECO:0000256" key="8">
    <source>
        <dbReference type="ARBA" id="ARBA00023315"/>
    </source>
</evidence>
<dbReference type="PANTHER" id="PTHR13693:SF102">
    <property type="entry name" value="2-AMINO-3-KETOBUTYRATE COENZYME A LIGASE, MITOCHONDRIAL"/>
    <property type="match status" value="1"/>
</dbReference>
<comment type="subcellular location">
    <subcellularLocation>
        <location evidence="11">Mitochondrion matrix</location>
    </subcellularLocation>
</comment>
<proteinExistence type="inferred from homology"/>
<protein>
    <recommendedName>
        <fullName evidence="11">5-aminolevulinate synthase</fullName>
        <ecNumber evidence="11">2.3.1.37</ecNumber>
    </recommendedName>
    <alternativeName>
        <fullName evidence="11">5-aminolevulinic acid synthase</fullName>
    </alternativeName>
    <alternativeName>
        <fullName evidence="11">Delta-ALA synthase</fullName>
    </alternativeName>
    <alternativeName>
        <fullName evidence="11">Delta-aminolevulinate synthase</fullName>
    </alternativeName>
</protein>
<dbReference type="InterPro" id="IPR004839">
    <property type="entry name" value="Aminotransferase_I/II_large"/>
</dbReference>
<evidence type="ECO:0000259" key="13">
    <source>
        <dbReference type="Pfam" id="PF00155"/>
    </source>
</evidence>
<dbReference type="EC" id="2.3.1.37" evidence="11"/>
<keyword evidence="5 11" id="KW-0808">Transferase</keyword>
<dbReference type="Gene3D" id="3.40.640.10">
    <property type="entry name" value="Type I PLP-dependent aspartate aminotransferase-like (Major domain)"/>
    <property type="match status" value="1"/>
</dbReference>
<dbReference type="Gene3D" id="3.90.1150.10">
    <property type="entry name" value="Aspartate Aminotransferase, domain 1"/>
    <property type="match status" value="1"/>
</dbReference>
<comment type="function">
    <text evidence="2">Catalyzes the synthesis of 5-aminolevulinate (ALA) from succinyl-CoA and glycine, the first and rate-limiting step in heme biosynthesis.</text>
</comment>
<dbReference type="InterPro" id="IPR010961">
    <property type="entry name" value="4pyrrol_synth_NH2levulA_synth"/>
</dbReference>
<evidence type="ECO:0000256" key="10">
    <source>
        <dbReference type="RuleBase" id="RU003693"/>
    </source>
</evidence>
<evidence type="ECO:0000313" key="14">
    <source>
        <dbReference type="EMBL" id="SLM41284.1"/>
    </source>
</evidence>
<dbReference type="GO" id="GO:0005759">
    <property type="term" value="C:mitochondrial matrix"/>
    <property type="evidence" value="ECO:0007669"/>
    <property type="project" value="UniProtKB-SubCell"/>
</dbReference>
<evidence type="ECO:0000256" key="3">
    <source>
        <dbReference type="ARBA" id="ARBA00005029"/>
    </source>
</evidence>
<evidence type="ECO:0000256" key="1">
    <source>
        <dbReference type="ARBA" id="ARBA00001933"/>
    </source>
</evidence>
<evidence type="ECO:0000256" key="4">
    <source>
        <dbReference type="ARBA" id="ARBA00008392"/>
    </source>
</evidence>
<evidence type="ECO:0000256" key="2">
    <source>
        <dbReference type="ARBA" id="ARBA00003076"/>
    </source>
</evidence>
<dbReference type="EMBL" id="FWEW01003821">
    <property type="protein sequence ID" value="SLM41284.1"/>
    <property type="molecule type" value="Genomic_DNA"/>
</dbReference>
<comment type="similarity">
    <text evidence="4 10">Belongs to the class-II pyridoxal-phosphate-dependent aminotransferase family.</text>
</comment>
<dbReference type="InterPro" id="IPR050087">
    <property type="entry name" value="AON_synthase_class-II"/>
</dbReference>
<dbReference type="UniPathway" id="UPA00251">
    <property type="reaction ID" value="UER00375"/>
</dbReference>
<keyword evidence="7 11" id="KW-0350">Heme biosynthesis</keyword>
<accession>A0A1W5DDN4</accession>
<keyword evidence="6 10" id="KW-0663">Pyridoxal phosphate</keyword>
<dbReference type="SUPFAM" id="SSF53383">
    <property type="entry name" value="PLP-dependent transferases"/>
    <property type="match status" value="1"/>
</dbReference>
<dbReference type="GO" id="GO:0030170">
    <property type="term" value="F:pyridoxal phosphate binding"/>
    <property type="evidence" value="ECO:0007669"/>
    <property type="project" value="UniProtKB-UniRule"/>
</dbReference>
<dbReference type="PANTHER" id="PTHR13693">
    <property type="entry name" value="CLASS II AMINOTRANSFERASE/8-AMINO-7-OXONONANOATE SYNTHASE"/>
    <property type="match status" value="1"/>
</dbReference>
<evidence type="ECO:0000256" key="5">
    <source>
        <dbReference type="ARBA" id="ARBA00022679"/>
    </source>
</evidence>
<dbReference type="InterPro" id="IPR015422">
    <property type="entry name" value="PyrdxlP-dep_Trfase_small"/>
</dbReference>
<dbReference type="FunFam" id="3.40.640.10:FF:000006">
    <property type="entry name" value="5-aminolevulinate synthase, mitochondrial"/>
    <property type="match status" value="1"/>
</dbReference>
<comment type="cofactor">
    <cofactor evidence="1 10">
        <name>pyridoxal 5'-phosphate</name>
        <dbReference type="ChEBI" id="CHEBI:597326"/>
    </cofactor>
</comment>
<dbReference type="GO" id="GO:0003870">
    <property type="term" value="F:5-aminolevulinate synthase activity"/>
    <property type="evidence" value="ECO:0007669"/>
    <property type="project" value="UniProtKB-EC"/>
</dbReference>
<feature type="domain" description="Aminotransferase class I/classII large" evidence="13">
    <location>
        <begin position="142"/>
        <end position="497"/>
    </location>
</feature>
<evidence type="ECO:0000256" key="11">
    <source>
        <dbReference type="RuleBase" id="RU910713"/>
    </source>
</evidence>
<evidence type="ECO:0000256" key="9">
    <source>
        <dbReference type="ARBA" id="ARBA00047654"/>
    </source>
</evidence>
<feature type="region of interest" description="Disordered" evidence="12">
    <location>
        <begin position="57"/>
        <end position="92"/>
    </location>
</feature>